<keyword evidence="2" id="KW-1185">Reference proteome</keyword>
<name>A0ABX4HP52_9BACI</name>
<evidence type="ECO:0000313" key="2">
    <source>
        <dbReference type="Proteomes" id="UP000217561"/>
    </source>
</evidence>
<evidence type="ECO:0000313" key="1">
    <source>
        <dbReference type="EMBL" id="PBB04973.1"/>
    </source>
</evidence>
<comment type="caution">
    <text evidence="1">The sequence shown here is derived from an EMBL/GenBank/DDBJ whole genome shotgun (WGS) entry which is preliminary data.</text>
</comment>
<protein>
    <submittedName>
        <fullName evidence="1">Uncharacterized protein</fullName>
    </submittedName>
</protein>
<organism evidence="1 2">
    <name type="scientific">Salimicrobium humidisoli</name>
    <dbReference type="NCBI Taxonomy" id="2029857"/>
    <lineage>
        <taxon>Bacteria</taxon>
        <taxon>Bacillati</taxon>
        <taxon>Bacillota</taxon>
        <taxon>Bacilli</taxon>
        <taxon>Bacillales</taxon>
        <taxon>Bacillaceae</taxon>
        <taxon>Salimicrobium</taxon>
    </lineage>
</organism>
<reference evidence="1 2" key="1">
    <citation type="submission" date="2017-08" db="EMBL/GenBank/DDBJ databases">
        <title>Salimicrobium alkalisoli sp. nov., isolated from saline alkaline soil.</title>
        <authorList>
            <person name="Zhang G."/>
            <person name="Xiong Q."/>
        </authorList>
    </citation>
    <scope>NUCLEOTIDE SEQUENCE [LARGE SCALE GENOMIC DNA]</scope>
    <source>
        <strain evidence="1 2">WN024</strain>
    </source>
</reference>
<sequence length="86" mass="10337">MNETELKYSIRKPTDGTDDRGVTLKFNKEIELVQNIVVNPDDKRFFQRIKVYSNGFVFTEEVWSDCRMFRFSDSFKQEGNTLYFEF</sequence>
<dbReference type="Proteomes" id="UP000217561">
    <property type="component" value="Unassembled WGS sequence"/>
</dbReference>
<accession>A0ABX4HP52</accession>
<dbReference type="RefSeq" id="WP_095822635.1">
    <property type="nucleotide sequence ID" value="NZ_NSGH01000020.1"/>
</dbReference>
<proteinExistence type="predicted"/>
<dbReference type="EMBL" id="NSGH01000020">
    <property type="protein sequence ID" value="PBB04973.1"/>
    <property type="molecule type" value="Genomic_DNA"/>
</dbReference>
<gene>
    <name evidence="1" type="ORF">CKW00_11175</name>
</gene>